<reference evidence="6" key="2">
    <citation type="submission" date="2025-09" db="UniProtKB">
        <authorList>
            <consortium name="Ensembl"/>
        </authorList>
    </citation>
    <scope>IDENTIFICATION</scope>
</reference>
<proteinExistence type="inferred from homology"/>
<dbReference type="GeneTree" id="ENSGT00940000156125"/>
<dbReference type="InParanoid" id="A0A674K1Y1"/>
<comment type="cofactor">
    <cofactor evidence="1">
        <name>pyridoxal 5'-phosphate</name>
        <dbReference type="ChEBI" id="CHEBI:597326"/>
    </cofactor>
</comment>
<dbReference type="SUPFAM" id="SSF53383">
    <property type="entry name" value="PLP-dependent transferases"/>
    <property type="match status" value="1"/>
</dbReference>
<dbReference type="PANTHER" id="PTHR45688">
    <property type="match status" value="1"/>
</dbReference>
<dbReference type="InterPro" id="IPR015424">
    <property type="entry name" value="PyrdxlP-dep_Trfase"/>
</dbReference>
<dbReference type="GO" id="GO:0019481">
    <property type="term" value="P:L-alanine catabolic process, by transamination"/>
    <property type="evidence" value="ECO:0007669"/>
    <property type="project" value="TreeGrafter"/>
</dbReference>
<dbReference type="Ensembl" id="ENSTMTT00000028655.1">
    <property type="protein sequence ID" value="ENSTMTP00000027665.1"/>
    <property type="gene ID" value="ENSTMTG00000020156.1"/>
</dbReference>
<comment type="subcellular location">
    <subcellularLocation>
        <location evidence="2">Mitochondrion</location>
    </subcellularLocation>
</comment>
<dbReference type="GO" id="GO:0009436">
    <property type="term" value="P:glyoxylate catabolic process"/>
    <property type="evidence" value="ECO:0007669"/>
    <property type="project" value="TreeGrafter"/>
</dbReference>
<evidence type="ECO:0000313" key="7">
    <source>
        <dbReference type="Proteomes" id="UP000472274"/>
    </source>
</evidence>
<sequence length="72" mass="8591">MISSLLQSYSYERMLKIRKQNLSPSLKMYYKKPLLLHQGHMQWLFDYEGRRYLDLFAGILKNVLHAIVTIST</sequence>
<accession>A0A674K1Y1</accession>
<keyword evidence="7" id="KW-1185">Reference proteome</keyword>
<dbReference type="PANTHER" id="PTHR45688:SF3">
    <property type="entry name" value="ALANINE--GLYOXYLATE AMINOTRANSFERASE 2, MITOCHONDRIAL"/>
    <property type="match status" value="1"/>
</dbReference>
<dbReference type="Proteomes" id="UP000472274">
    <property type="component" value="Unplaced"/>
</dbReference>
<comment type="similarity">
    <text evidence="3">Belongs to the class-III pyridoxal-phosphate-dependent aminotransferase family.</text>
</comment>
<protein>
    <submittedName>
        <fullName evidence="6">Uncharacterized protein</fullName>
    </submittedName>
</protein>
<evidence type="ECO:0000256" key="2">
    <source>
        <dbReference type="ARBA" id="ARBA00004173"/>
    </source>
</evidence>
<dbReference type="InterPro" id="IPR015422">
    <property type="entry name" value="PyrdxlP-dep_Trfase_small"/>
</dbReference>
<evidence type="ECO:0000256" key="5">
    <source>
        <dbReference type="ARBA" id="ARBA00022679"/>
    </source>
</evidence>
<dbReference type="Gene3D" id="3.90.1150.10">
    <property type="entry name" value="Aspartate Aminotransferase, domain 1"/>
    <property type="match status" value="1"/>
</dbReference>
<dbReference type="AlphaFoldDB" id="A0A674K1Y1"/>
<name>A0A674K1Y1_9SAUR</name>
<evidence type="ECO:0000256" key="3">
    <source>
        <dbReference type="ARBA" id="ARBA00008954"/>
    </source>
</evidence>
<dbReference type="GO" id="GO:0005739">
    <property type="term" value="C:mitochondrion"/>
    <property type="evidence" value="ECO:0007669"/>
    <property type="project" value="UniProtKB-SubCell"/>
</dbReference>
<dbReference type="GO" id="GO:0008453">
    <property type="term" value="F:alanine-glyoxylate transaminase activity"/>
    <property type="evidence" value="ECO:0007669"/>
    <property type="project" value="TreeGrafter"/>
</dbReference>
<organism evidence="6 7">
    <name type="scientific">Terrapene triunguis</name>
    <name type="common">Three-toed box turtle</name>
    <dbReference type="NCBI Taxonomy" id="2587831"/>
    <lineage>
        <taxon>Eukaryota</taxon>
        <taxon>Metazoa</taxon>
        <taxon>Chordata</taxon>
        <taxon>Craniata</taxon>
        <taxon>Vertebrata</taxon>
        <taxon>Euteleostomi</taxon>
        <taxon>Archelosauria</taxon>
        <taxon>Testudinata</taxon>
        <taxon>Testudines</taxon>
        <taxon>Cryptodira</taxon>
        <taxon>Durocryptodira</taxon>
        <taxon>Testudinoidea</taxon>
        <taxon>Emydidae</taxon>
        <taxon>Terrapene</taxon>
    </lineage>
</organism>
<keyword evidence="4" id="KW-0032">Aminotransferase</keyword>
<reference evidence="6" key="1">
    <citation type="submission" date="2025-08" db="UniProtKB">
        <authorList>
            <consortium name="Ensembl"/>
        </authorList>
    </citation>
    <scope>IDENTIFICATION</scope>
</reference>
<evidence type="ECO:0000313" key="6">
    <source>
        <dbReference type="Ensembl" id="ENSTMTP00000027665.1"/>
    </source>
</evidence>
<keyword evidence="5" id="KW-0808">Transferase</keyword>
<evidence type="ECO:0000256" key="1">
    <source>
        <dbReference type="ARBA" id="ARBA00001933"/>
    </source>
</evidence>
<evidence type="ECO:0000256" key="4">
    <source>
        <dbReference type="ARBA" id="ARBA00022576"/>
    </source>
</evidence>